<dbReference type="GO" id="GO:0031023">
    <property type="term" value="P:microtubule organizing center organization"/>
    <property type="evidence" value="ECO:0007669"/>
    <property type="project" value="TreeGrafter"/>
</dbReference>
<dbReference type="PANTHER" id="PTHR19378:SF0">
    <property type="entry name" value="HAUS AUGMIN-LIKE COMPLEX SUBUNIT 3"/>
    <property type="match status" value="1"/>
</dbReference>
<proteinExistence type="predicted"/>
<accession>F0WEX2</accession>
<name>F0WEX2_9STRA</name>
<sequence>MVNRFGDGLAALFDQMGYTEDSQCTYVSGKDFDRVFGLPSIRIQAFLDWFQTCLSPSQSLRRVLSAEDYEFYKTKMKDDGYSWLLSGDALSREERLCAHEERDDQGLALEALNSRNLTLEKQISALENSVETISARNTSLERCIENEINLIANLQSHDVNMMEQSLSRTSTNESLQIEKLCHTIENQVDDFVSLLSPSSDSIDHQSPTKYQQQPQSSEQASIQEAGPSFVYRMSLENLLSLEDTKMVKMMKQVRAMQENQQNASDQMKQASPMDTEEFPKWLLEADPAKLSLQEHHVAVYNQLRDLICPLSIKLSKIAYYRCSIELARLESALAVGKIDRFRAQIELLTNTAYLEELSMLPYRKMQLKLLDPQRVDYRIRSTEAFVRETRHNLAHLATVLIPQRCRELAALECSSVVLETYRHRIYRQQNCLQEFDSILSSYEQQHHRLNLLHSVLTGESSDLQGFYKLISESFAELDHSCQRVQDKFTAALCTQPPYEQMPNLSEHATFLQSFRQVLEGNVYGGQESTSQQSGRSDSLVVEELLRLSQIQQANAISLHQSWIRILDEWQRLATIKQDVYHTLRVEMFGDSHSWTPQLLSKETHNALQRATDTMEVLEKTFYKAIQRYEAEKRNKNCRNGTVHDKMIKIQCQIELLSSKEE</sequence>
<protein>
    <submittedName>
        <fullName evidence="3">AlNc14C78G5170 protein</fullName>
    </submittedName>
</protein>
<feature type="compositionally biased region" description="Polar residues" evidence="2">
    <location>
        <begin position="195"/>
        <end position="222"/>
    </location>
</feature>
<dbReference type="InterPro" id="IPR026206">
    <property type="entry name" value="HAUS3"/>
</dbReference>
<evidence type="ECO:0000313" key="3">
    <source>
        <dbReference type="EMBL" id="CCA19754.1"/>
    </source>
</evidence>
<dbReference type="GO" id="GO:0051225">
    <property type="term" value="P:spindle assembly"/>
    <property type="evidence" value="ECO:0007669"/>
    <property type="project" value="InterPro"/>
</dbReference>
<feature type="region of interest" description="Disordered" evidence="2">
    <location>
        <begin position="195"/>
        <end position="223"/>
    </location>
</feature>
<reference evidence="3" key="1">
    <citation type="journal article" date="2011" name="PLoS Biol.">
        <title>Gene gain and loss during evolution of obligate parasitism in the white rust pathogen of Arabidopsis thaliana.</title>
        <authorList>
            <person name="Kemen E."/>
            <person name="Gardiner A."/>
            <person name="Schultz-Larsen T."/>
            <person name="Kemen A.C."/>
            <person name="Balmuth A.L."/>
            <person name="Robert-Seilaniantz A."/>
            <person name="Bailey K."/>
            <person name="Holub E."/>
            <person name="Studholme D.J."/>
            <person name="Maclean D."/>
            <person name="Jones J.D."/>
        </authorList>
    </citation>
    <scope>NUCLEOTIDE SEQUENCE</scope>
</reference>
<gene>
    <name evidence="3" type="primary">AlNc14C78G5170</name>
    <name evidence="3" type="ORF">ALNC14_058970</name>
</gene>
<organism evidence="3">
    <name type="scientific">Albugo laibachii Nc14</name>
    <dbReference type="NCBI Taxonomy" id="890382"/>
    <lineage>
        <taxon>Eukaryota</taxon>
        <taxon>Sar</taxon>
        <taxon>Stramenopiles</taxon>
        <taxon>Oomycota</taxon>
        <taxon>Peronosporomycetes</taxon>
        <taxon>Albuginales</taxon>
        <taxon>Albuginaceae</taxon>
        <taxon>Albugo</taxon>
    </lineage>
</organism>
<dbReference type="EMBL" id="FR824123">
    <property type="protein sequence ID" value="CCA19754.1"/>
    <property type="molecule type" value="Genomic_DNA"/>
</dbReference>
<reference evidence="3" key="2">
    <citation type="submission" date="2011-02" db="EMBL/GenBank/DDBJ databases">
        <authorList>
            <person name="MacLean D."/>
        </authorList>
    </citation>
    <scope>NUCLEOTIDE SEQUENCE</scope>
</reference>
<dbReference type="AlphaFoldDB" id="F0WEX2"/>
<evidence type="ECO:0000256" key="2">
    <source>
        <dbReference type="SAM" id="MobiDB-lite"/>
    </source>
</evidence>
<evidence type="ECO:0000256" key="1">
    <source>
        <dbReference type="SAM" id="Coils"/>
    </source>
</evidence>
<dbReference type="GO" id="GO:0005815">
    <property type="term" value="C:microtubule organizing center"/>
    <property type="evidence" value="ECO:0007669"/>
    <property type="project" value="TreeGrafter"/>
</dbReference>
<dbReference type="GO" id="GO:0072686">
    <property type="term" value="C:mitotic spindle"/>
    <property type="evidence" value="ECO:0007669"/>
    <property type="project" value="TreeGrafter"/>
</dbReference>
<keyword evidence="1" id="KW-0175">Coiled coil</keyword>
<dbReference type="HOGENOM" id="CLU_415282_0_0_1"/>
<feature type="coiled-coil region" evidence="1">
    <location>
        <begin position="109"/>
        <end position="136"/>
    </location>
</feature>
<dbReference type="GO" id="GO:0070652">
    <property type="term" value="C:HAUS complex"/>
    <property type="evidence" value="ECO:0007669"/>
    <property type="project" value="InterPro"/>
</dbReference>
<dbReference type="PANTHER" id="PTHR19378">
    <property type="entry name" value="GOLGIN- RELATED"/>
    <property type="match status" value="1"/>
</dbReference>